<evidence type="ECO:0000256" key="3">
    <source>
        <dbReference type="ARBA" id="ARBA00023015"/>
    </source>
</evidence>
<proteinExistence type="predicted"/>
<reference evidence="9 10" key="1">
    <citation type="journal article" date="2023" name="G3 (Bethesda)">
        <title>A chromosome-length genome assembly and annotation of blackberry (Rubus argutus, cv. 'Hillquist').</title>
        <authorList>
            <person name="Bruna T."/>
            <person name="Aryal R."/>
            <person name="Dudchenko O."/>
            <person name="Sargent D.J."/>
            <person name="Mead D."/>
            <person name="Buti M."/>
            <person name="Cavallini A."/>
            <person name="Hytonen T."/>
            <person name="Andres J."/>
            <person name="Pham M."/>
            <person name="Weisz D."/>
            <person name="Mascagni F."/>
            <person name="Usai G."/>
            <person name="Natali L."/>
            <person name="Bassil N."/>
            <person name="Fernandez G.E."/>
            <person name="Lomsadze A."/>
            <person name="Armour M."/>
            <person name="Olukolu B."/>
            <person name="Poorten T."/>
            <person name="Britton C."/>
            <person name="Davik J."/>
            <person name="Ashrafi H."/>
            <person name="Aiden E.L."/>
            <person name="Borodovsky M."/>
            <person name="Worthington M."/>
        </authorList>
    </citation>
    <scope>NUCLEOTIDE SEQUENCE [LARGE SCALE GENOMIC DNA]</scope>
    <source>
        <strain evidence="9">PI 553951</strain>
    </source>
</reference>
<evidence type="ECO:0000256" key="2">
    <source>
        <dbReference type="ARBA" id="ARBA00022737"/>
    </source>
</evidence>
<dbReference type="GO" id="GO:0005634">
    <property type="term" value="C:nucleus"/>
    <property type="evidence" value="ECO:0007669"/>
    <property type="project" value="UniProtKB-SubCell"/>
</dbReference>
<dbReference type="InterPro" id="IPR051953">
    <property type="entry name" value="Plant_SW-associated_TFs"/>
</dbReference>
<dbReference type="InterPro" id="IPR001005">
    <property type="entry name" value="SANT/Myb"/>
</dbReference>
<dbReference type="PANTHER" id="PTHR47997">
    <property type="entry name" value="MYB DOMAIN PROTEIN 55"/>
    <property type="match status" value="1"/>
</dbReference>
<evidence type="ECO:0000259" key="7">
    <source>
        <dbReference type="PROSITE" id="PS50090"/>
    </source>
</evidence>
<protein>
    <submittedName>
        <fullName evidence="9">Uncharacterized protein</fullName>
    </submittedName>
</protein>
<dbReference type="EMBL" id="JBEDUW010000005">
    <property type="protein sequence ID" value="KAK9927129.1"/>
    <property type="molecule type" value="Genomic_DNA"/>
</dbReference>
<accession>A0AAW1WQN0</accession>
<feature type="domain" description="Myb-like" evidence="7">
    <location>
        <begin position="62"/>
        <end position="112"/>
    </location>
</feature>
<evidence type="ECO:0000256" key="4">
    <source>
        <dbReference type="ARBA" id="ARBA00023125"/>
    </source>
</evidence>
<keyword evidence="6" id="KW-0539">Nucleus</keyword>
<evidence type="ECO:0000313" key="10">
    <source>
        <dbReference type="Proteomes" id="UP001457282"/>
    </source>
</evidence>
<keyword evidence="5" id="KW-0804">Transcription</keyword>
<dbReference type="SUPFAM" id="SSF46689">
    <property type="entry name" value="Homeodomain-like"/>
    <property type="match status" value="1"/>
</dbReference>
<dbReference type="Gene3D" id="1.10.10.60">
    <property type="entry name" value="Homeodomain-like"/>
    <property type="match status" value="2"/>
</dbReference>
<evidence type="ECO:0000313" key="9">
    <source>
        <dbReference type="EMBL" id="KAK9927129.1"/>
    </source>
</evidence>
<feature type="domain" description="HTH myb-type" evidence="8">
    <location>
        <begin position="62"/>
        <end position="116"/>
    </location>
</feature>
<organism evidence="9 10">
    <name type="scientific">Rubus argutus</name>
    <name type="common">Southern blackberry</name>
    <dbReference type="NCBI Taxonomy" id="59490"/>
    <lineage>
        <taxon>Eukaryota</taxon>
        <taxon>Viridiplantae</taxon>
        <taxon>Streptophyta</taxon>
        <taxon>Embryophyta</taxon>
        <taxon>Tracheophyta</taxon>
        <taxon>Spermatophyta</taxon>
        <taxon>Magnoliopsida</taxon>
        <taxon>eudicotyledons</taxon>
        <taxon>Gunneridae</taxon>
        <taxon>Pentapetalae</taxon>
        <taxon>rosids</taxon>
        <taxon>fabids</taxon>
        <taxon>Rosales</taxon>
        <taxon>Rosaceae</taxon>
        <taxon>Rosoideae</taxon>
        <taxon>Rosoideae incertae sedis</taxon>
        <taxon>Rubus</taxon>
    </lineage>
</organism>
<comment type="caution">
    <text evidence="9">The sequence shown here is derived from an EMBL/GenBank/DDBJ whole genome shotgun (WGS) entry which is preliminary data.</text>
</comment>
<dbReference type="AlphaFoldDB" id="A0AAW1WQN0"/>
<name>A0AAW1WQN0_RUBAR</name>
<dbReference type="PROSITE" id="PS51294">
    <property type="entry name" value="HTH_MYB"/>
    <property type="match status" value="2"/>
</dbReference>
<dbReference type="CDD" id="cd00167">
    <property type="entry name" value="SANT"/>
    <property type="match status" value="2"/>
</dbReference>
<keyword evidence="10" id="KW-1185">Reference proteome</keyword>
<keyword evidence="3" id="KW-0805">Transcription regulation</keyword>
<dbReference type="Pfam" id="PF00249">
    <property type="entry name" value="Myb_DNA-binding"/>
    <property type="match status" value="2"/>
</dbReference>
<dbReference type="SMART" id="SM00717">
    <property type="entry name" value="SANT"/>
    <property type="match status" value="2"/>
</dbReference>
<keyword evidence="4" id="KW-0238">DNA-binding</keyword>
<comment type="subcellular location">
    <subcellularLocation>
        <location evidence="1">Nucleus</location>
    </subcellularLocation>
</comment>
<dbReference type="InterPro" id="IPR009057">
    <property type="entry name" value="Homeodomain-like_sf"/>
</dbReference>
<dbReference type="PANTHER" id="PTHR47997:SF31">
    <property type="entry name" value="MYB TRANSCRIPTION FACTOR"/>
    <property type="match status" value="1"/>
</dbReference>
<feature type="domain" description="HTH myb-type" evidence="8">
    <location>
        <begin position="9"/>
        <end position="61"/>
    </location>
</feature>
<evidence type="ECO:0000256" key="5">
    <source>
        <dbReference type="ARBA" id="ARBA00023163"/>
    </source>
</evidence>
<dbReference type="Proteomes" id="UP001457282">
    <property type="component" value="Unassembled WGS sequence"/>
</dbReference>
<keyword evidence="2" id="KW-0677">Repeat</keyword>
<dbReference type="PROSITE" id="PS50090">
    <property type="entry name" value="MYB_LIKE"/>
    <property type="match status" value="2"/>
</dbReference>
<evidence type="ECO:0000256" key="1">
    <source>
        <dbReference type="ARBA" id="ARBA00004123"/>
    </source>
</evidence>
<gene>
    <name evidence="9" type="ORF">M0R45_024329</name>
</gene>
<dbReference type="InterPro" id="IPR017930">
    <property type="entry name" value="Myb_dom"/>
</dbReference>
<dbReference type="GO" id="GO:0003677">
    <property type="term" value="F:DNA binding"/>
    <property type="evidence" value="ECO:0007669"/>
    <property type="project" value="UniProtKB-KW"/>
</dbReference>
<evidence type="ECO:0000256" key="6">
    <source>
        <dbReference type="ARBA" id="ARBA00023242"/>
    </source>
</evidence>
<evidence type="ECO:0000259" key="8">
    <source>
        <dbReference type="PROSITE" id="PS51294"/>
    </source>
</evidence>
<sequence length="328" mass="37385">MGHHYCCKQRKVKRGLWSPEEDEKLLRYITTYGYGCWRNVPEQAGLQRCGKSCRLRWVNYLRPDIKRGGFTPDEEKLIIRLHGAVGNRWAHIAKCLPGRTDNEIKNYWNSWIKKKLEKSSSPITTSDYHHQQYSQMVSPNPNNQDHFVNQTFIAGPSPYPPFMFEAASMYESTNENNINVNVQADHLHFPLDVNSNNLRTWILDQHNVEAPLSTGPFTNMDAKLLMPSFIGSTTAINANMVPVEVESCSNVDEEGDISMECLQSHRSGFECIVSFPQQQPCSTFHFCWDSVEGQHGGHEIAVPSSYNMGANIMFSTFPSYLCMSFNEG</sequence>
<dbReference type="FunFam" id="1.10.10.60:FF:000185">
    <property type="entry name" value="MYB transcription factor"/>
    <property type="match status" value="1"/>
</dbReference>
<feature type="domain" description="Myb-like" evidence="7">
    <location>
        <begin position="9"/>
        <end position="61"/>
    </location>
</feature>